<evidence type="ECO:0000313" key="2">
    <source>
        <dbReference type="EMBL" id="GMN48479.1"/>
    </source>
</evidence>
<name>A0AA88A2Q6_FICCA</name>
<feature type="region of interest" description="Disordered" evidence="1">
    <location>
        <begin position="1"/>
        <end position="29"/>
    </location>
</feature>
<dbReference type="AlphaFoldDB" id="A0AA88A2Q6"/>
<reference evidence="2" key="1">
    <citation type="submission" date="2023-07" db="EMBL/GenBank/DDBJ databases">
        <title>draft genome sequence of fig (Ficus carica).</title>
        <authorList>
            <person name="Takahashi T."/>
            <person name="Nishimura K."/>
        </authorList>
    </citation>
    <scope>NUCLEOTIDE SEQUENCE</scope>
</reference>
<keyword evidence="3" id="KW-1185">Reference proteome</keyword>
<gene>
    <name evidence="2" type="ORF">TIFTF001_017651</name>
</gene>
<proteinExistence type="predicted"/>
<organism evidence="2 3">
    <name type="scientific">Ficus carica</name>
    <name type="common">Common fig</name>
    <dbReference type="NCBI Taxonomy" id="3494"/>
    <lineage>
        <taxon>Eukaryota</taxon>
        <taxon>Viridiplantae</taxon>
        <taxon>Streptophyta</taxon>
        <taxon>Embryophyta</taxon>
        <taxon>Tracheophyta</taxon>
        <taxon>Spermatophyta</taxon>
        <taxon>Magnoliopsida</taxon>
        <taxon>eudicotyledons</taxon>
        <taxon>Gunneridae</taxon>
        <taxon>Pentapetalae</taxon>
        <taxon>rosids</taxon>
        <taxon>fabids</taxon>
        <taxon>Rosales</taxon>
        <taxon>Moraceae</taxon>
        <taxon>Ficeae</taxon>
        <taxon>Ficus</taxon>
    </lineage>
</organism>
<feature type="non-terminal residue" evidence="2">
    <location>
        <position position="29"/>
    </location>
</feature>
<comment type="caution">
    <text evidence="2">The sequence shown here is derived from an EMBL/GenBank/DDBJ whole genome shotgun (WGS) entry which is preliminary data.</text>
</comment>
<evidence type="ECO:0000256" key="1">
    <source>
        <dbReference type="SAM" id="MobiDB-lite"/>
    </source>
</evidence>
<dbReference type="Proteomes" id="UP001187192">
    <property type="component" value="Unassembled WGS sequence"/>
</dbReference>
<accession>A0AA88A2Q6</accession>
<evidence type="ECO:0000313" key="3">
    <source>
        <dbReference type="Proteomes" id="UP001187192"/>
    </source>
</evidence>
<dbReference type="EMBL" id="BTGU01000028">
    <property type="protein sequence ID" value="GMN48479.1"/>
    <property type="molecule type" value="Genomic_DNA"/>
</dbReference>
<sequence>MLGSKRSGVWARGTPTSPGYIPRDRVLGA</sequence>
<protein>
    <submittedName>
        <fullName evidence="2">Uncharacterized protein</fullName>
    </submittedName>
</protein>